<dbReference type="GO" id="GO:0008237">
    <property type="term" value="F:metallopeptidase activity"/>
    <property type="evidence" value="ECO:0007669"/>
    <property type="project" value="InterPro"/>
</dbReference>
<feature type="signal peptide" evidence="1">
    <location>
        <begin position="1"/>
        <end position="19"/>
    </location>
</feature>
<sequence>MKRLLTILFLSLFCVMSYAQRKGDYYDMAYKLAGKHQIDSSFIYLDSLATKYADKNLYLYYNLTVNPRFRQMHQDKRWDELMNKILKAKHEVEDTLTLQCPQKKDVEKTITAEAKYYKMCVDINVKEKNLKVDGTVTVNFNKKAYIDFALWKYSTVKDIKVNGKDANIDFTPESKFQWMPQAGRLRVNKDNSDKATIHFTYTVHIDSVEAWMAACDTNLVMLSMYMPWYPHNLDSEHFTGDIIFKIDDNFKVSGSGLMSKRDKQWVMHQPWEGFDFDFIAAPNLKSRVVKSQGKSIEIDYLSFEEADVDLLANACQEIFNYYSKLYQVVPETKELKVVLLPDLGGAISRRNFIVAEAYVFNEDLFKLMAHEIGHFWWQYAPADNWLDWMNESFAEYSSLRAIKHHFGDALFNDYVKAYRESVRKVCPIMELDRNAPDAHKVFYNKGAIVLYDLQKKVGDEKFFKFMHTLAKSHVGTHVQLMNIAKNTMGSKWASWIEMRLQQ</sequence>
<name>A0A096BL07_9BACT</name>
<evidence type="ECO:0000259" key="2">
    <source>
        <dbReference type="Pfam" id="PF01433"/>
    </source>
</evidence>
<dbReference type="Gene3D" id="1.10.390.10">
    <property type="entry name" value="Neutral Protease Domain 2"/>
    <property type="match status" value="1"/>
</dbReference>
<feature type="domain" description="Peptidase M1 membrane alanine aminopeptidase" evidence="2">
    <location>
        <begin position="360"/>
        <end position="485"/>
    </location>
</feature>
<dbReference type="EMBL" id="JRNQ01000095">
    <property type="protein sequence ID" value="KGF43382.1"/>
    <property type="molecule type" value="Genomic_DNA"/>
</dbReference>
<proteinExistence type="predicted"/>
<dbReference type="RefSeq" id="WP_036868490.1">
    <property type="nucleotide sequence ID" value="NZ_JRNQ01000095.1"/>
</dbReference>
<gene>
    <name evidence="3" type="ORF">HMPREF0647_10295</name>
</gene>
<evidence type="ECO:0000256" key="1">
    <source>
        <dbReference type="SAM" id="SignalP"/>
    </source>
</evidence>
<organism evidence="3 4">
    <name type="scientific">Prevotella bivia DNF00320</name>
    <dbReference type="NCBI Taxonomy" id="1401068"/>
    <lineage>
        <taxon>Bacteria</taxon>
        <taxon>Pseudomonadati</taxon>
        <taxon>Bacteroidota</taxon>
        <taxon>Bacteroidia</taxon>
        <taxon>Bacteroidales</taxon>
        <taxon>Prevotellaceae</taxon>
        <taxon>Prevotella</taxon>
    </lineage>
</organism>
<keyword evidence="1" id="KW-0732">Signal</keyword>
<comment type="caution">
    <text evidence="3">The sequence shown here is derived from an EMBL/GenBank/DDBJ whole genome shotgun (WGS) entry which is preliminary data.</text>
</comment>
<dbReference type="SUPFAM" id="SSF55486">
    <property type="entry name" value="Metalloproteases ('zincins'), catalytic domain"/>
    <property type="match status" value="1"/>
</dbReference>
<feature type="chain" id="PRO_5001924959" evidence="1">
    <location>
        <begin position="20"/>
        <end position="502"/>
    </location>
</feature>
<accession>A0A096BL07</accession>
<dbReference type="InterPro" id="IPR014782">
    <property type="entry name" value="Peptidase_M1_dom"/>
</dbReference>
<evidence type="ECO:0000313" key="4">
    <source>
        <dbReference type="Proteomes" id="UP000029525"/>
    </source>
</evidence>
<reference evidence="3 4" key="1">
    <citation type="submission" date="2014-07" db="EMBL/GenBank/DDBJ databases">
        <authorList>
            <person name="McCorrison J."/>
            <person name="Sanka R."/>
            <person name="Torralba M."/>
            <person name="Gillis M."/>
            <person name="Haft D.H."/>
            <person name="Methe B."/>
            <person name="Sutton G."/>
            <person name="Nelson K.E."/>
        </authorList>
    </citation>
    <scope>NUCLEOTIDE SEQUENCE [LARGE SCALE GENOMIC DNA]</scope>
    <source>
        <strain evidence="3 4">DNF00320</strain>
    </source>
</reference>
<dbReference type="GO" id="GO:0008270">
    <property type="term" value="F:zinc ion binding"/>
    <property type="evidence" value="ECO:0007669"/>
    <property type="project" value="InterPro"/>
</dbReference>
<evidence type="ECO:0000313" key="3">
    <source>
        <dbReference type="EMBL" id="KGF43382.1"/>
    </source>
</evidence>
<dbReference type="Proteomes" id="UP000029525">
    <property type="component" value="Unassembled WGS sequence"/>
</dbReference>
<dbReference type="InterPro" id="IPR027268">
    <property type="entry name" value="Peptidase_M4/M1_CTD_sf"/>
</dbReference>
<dbReference type="OrthoDB" id="100605at2"/>
<protein>
    <submittedName>
        <fullName evidence="3">Peptidase M1</fullName>
    </submittedName>
</protein>
<dbReference type="Pfam" id="PF01433">
    <property type="entry name" value="Peptidase_M1"/>
    <property type="match status" value="1"/>
</dbReference>
<dbReference type="AlphaFoldDB" id="A0A096BL07"/>